<dbReference type="EMBL" id="BDCX01000007">
    <property type="protein sequence ID" value="GAT67516.1"/>
    <property type="molecule type" value="Genomic_DNA"/>
</dbReference>
<proteinExistence type="predicted"/>
<dbReference type="RefSeq" id="WP_084008386.1">
    <property type="nucleotide sequence ID" value="NZ_BDCX01000007.1"/>
</dbReference>
<feature type="region of interest" description="Disordered" evidence="1">
    <location>
        <begin position="1"/>
        <end position="22"/>
    </location>
</feature>
<keyword evidence="2" id="KW-0449">Lipoprotein</keyword>
<dbReference type="AlphaFoldDB" id="A0A161LNM6"/>
<reference evidence="3" key="2">
    <citation type="submission" date="2016-04" db="EMBL/GenBank/DDBJ databases">
        <title>Planomonospora sphaerica JCM9374 whole genome shotgun sequence.</title>
        <authorList>
            <person name="Suzuki T."/>
            <person name="Dohra H."/>
            <person name="Kodani S."/>
        </authorList>
    </citation>
    <scope>NUCLEOTIDE SEQUENCE [LARGE SCALE GENOMIC DNA]</scope>
    <source>
        <strain evidence="3">JCM 9374</strain>
    </source>
</reference>
<dbReference type="InterPro" id="IPR021903">
    <property type="entry name" value="DUF3515"/>
</dbReference>
<accession>A0A161LNM6</accession>
<comment type="caution">
    <text evidence="2">The sequence shown here is derived from an EMBL/GenBank/DDBJ whole genome shotgun (WGS) entry which is preliminary data.</text>
</comment>
<name>A0A161LNM6_9ACTN</name>
<organism evidence="2 3">
    <name type="scientific">Planomonospora sphaerica</name>
    <dbReference type="NCBI Taxonomy" id="161355"/>
    <lineage>
        <taxon>Bacteria</taxon>
        <taxon>Bacillati</taxon>
        <taxon>Actinomycetota</taxon>
        <taxon>Actinomycetes</taxon>
        <taxon>Streptosporangiales</taxon>
        <taxon>Streptosporangiaceae</taxon>
        <taxon>Planomonospora</taxon>
    </lineage>
</organism>
<reference evidence="2 3" key="1">
    <citation type="journal article" date="2016" name="Genome Announc.">
        <title>Draft Genome Sequence of Planomonospora sphaerica JCM9374, a Rare Actinomycete.</title>
        <authorList>
            <person name="Dohra H."/>
            <person name="Suzuki T."/>
            <person name="Inoue Y."/>
            <person name="Kodani S."/>
        </authorList>
    </citation>
    <scope>NUCLEOTIDE SEQUENCE [LARGE SCALE GENOMIC DNA]</scope>
    <source>
        <strain evidence="2 3">JCM 9374</strain>
    </source>
</reference>
<dbReference type="Pfam" id="PF12028">
    <property type="entry name" value="DUF3515"/>
    <property type="match status" value="1"/>
</dbReference>
<gene>
    <name evidence="2" type="ORF">PS9374_03171</name>
</gene>
<dbReference type="OrthoDB" id="3213819at2"/>
<feature type="compositionally biased region" description="Basic and acidic residues" evidence="1">
    <location>
        <begin position="7"/>
        <end position="22"/>
    </location>
</feature>
<keyword evidence="3" id="KW-1185">Reference proteome</keyword>
<sequence>MSLRFARRVERSPRSTRGADRSPRFARRAGWACALLALAGCGGAVRMDPPSPEPSAAAACRALAGRLPQVLDGAERTESDPPSPYVAVWGAGEIGLRCGVPRPANMAATDQVPVVDDVAWFADPARPALFTAIGRAAYVEVTISRAHAPESVLVELAVPVKAALPQTG</sequence>
<evidence type="ECO:0000256" key="1">
    <source>
        <dbReference type="SAM" id="MobiDB-lite"/>
    </source>
</evidence>
<protein>
    <submittedName>
        <fullName evidence="2">Lipoprotein</fullName>
    </submittedName>
</protein>
<dbReference type="STRING" id="161355.PS9374_03171"/>
<evidence type="ECO:0000313" key="2">
    <source>
        <dbReference type="EMBL" id="GAT67516.1"/>
    </source>
</evidence>
<dbReference type="Proteomes" id="UP000077701">
    <property type="component" value="Unassembled WGS sequence"/>
</dbReference>
<evidence type="ECO:0000313" key="3">
    <source>
        <dbReference type="Proteomes" id="UP000077701"/>
    </source>
</evidence>